<evidence type="ECO:0000256" key="4">
    <source>
        <dbReference type="ARBA" id="ARBA00022679"/>
    </source>
</evidence>
<dbReference type="InterPro" id="IPR038731">
    <property type="entry name" value="RgtA/B/C-like"/>
</dbReference>
<feature type="non-terminal residue" evidence="10">
    <location>
        <position position="414"/>
    </location>
</feature>
<feature type="transmembrane region" description="Helical" evidence="8">
    <location>
        <begin position="354"/>
        <end position="375"/>
    </location>
</feature>
<dbReference type="PANTHER" id="PTHR33908">
    <property type="entry name" value="MANNOSYLTRANSFERASE YKCB-RELATED"/>
    <property type="match status" value="1"/>
</dbReference>
<comment type="subcellular location">
    <subcellularLocation>
        <location evidence="1">Cell membrane</location>
        <topology evidence="1">Multi-pass membrane protein</topology>
    </subcellularLocation>
</comment>
<protein>
    <submittedName>
        <fullName evidence="10">Glycosyl transferase family 39</fullName>
    </submittedName>
</protein>
<feature type="transmembrane region" description="Helical" evidence="8">
    <location>
        <begin position="112"/>
        <end position="129"/>
    </location>
</feature>
<feature type="transmembrane region" description="Helical" evidence="8">
    <location>
        <begin position="276"/>
        <end position="295"/>
    </location>
</feature>
<evidence type="ECO:0000256" key="3">
    <source>
        <dbReference type="ARBA" id="ARBA00022676"/>
    </source>
</evidence>
<proteinExistence type="predicted"/>
<keyword evidence="5 8" id="KW-0812">Transmembrane</keyword>
<reference evidence="10 11" key="1">
    <citation type="journal article" date="2015" name="Nature">
        <title>rRNA introns, odd ribosomes, and small enigmatic genomes across a large radiation of phyla.</title>
        <authorList>
            <person name="Brown C.T."/>
            <person name="Hug L.A."/>
            <person name="Thomas B.C."/>
            <person name="Sharon I."/>
            <person name="Castelle C.J."/>
            <person name="Singh A."/>
            <person name="Wilkins M.J."/>
            <person name="Williams K.H."/>
            <person name="Banfield J.F."/>
        </authorList>
    </citation>
    <scope>NUCLEOTIDE SEQUENCE [LARGE SCALE GENOMIC DNA]</scope>
</reference>
<organism evidence="10 11">
    <name type="scientific">Candidatus Gottesmanbacteria bacterium GW2011_GWA1_47_8</name>
    <dbReference type="NCBI Taxonomy" id="1618438"/>
    <lineage>
        <taxon>Bacteria</taxon>
        <taxon>Candidatus Gottesmaniibacteriota</taxon>
    </lineage>
</organism>
<evidence type="ECO:0000259" key="9">
    <source>
        <dbReference type="Pfam" id="PF13231"/>
    </source>
</evidence>
<evidence type="ECO:0000313" key="11">
    <source>
        <dbReference type="Proteomes" id="UP000034212"/>
    </source>
</evidence>
<dbReference type="InterPro" id="IPR050297">
    <property type="entry name" value="LipidA_mod_glycosyltrf_83"/>
</dbReference>
<evidence type="ECO:0000256" key="7">
    <source>
        <dbReference type="ARBA" id="ARBA00023136"/>
    </source>
</evidence>
<dbReference type="PANTHER" id="PTHR33908:SF3">
    <property type="entry name" value="UNDECAPRENYL PHOSPHATE-ALPHA-4-AMINO-4-DEOXY-L-ARABINOSE ARABINOSYL TRANSFERASE"/>
    <property type="match status" value="1"/>
</dbReference>
<feature type="transmembrane region" description="Helical" evidence="8">
    <location>
        <begin position="302"/>
        <end position="318"/>
    </location>
</feature>
<feature type="domain" description="Glycosyltransferase RgtA/B/C/D-like" evidence="9">
    <location>
        <begin position="61"/>
        <end position="220"/>
    </location>
</feature>
<evidence type="ECO:0000256" key="2">
    <source>
        <dbReference type="ARBA" id="ARBA00022475"/>
    </source>
</evidence>
<keyword evidence="4 10" id="KW-0808">Transferase</keyword>
<name>A0A0G1WFP1_9BACT</name>
<dbReference type="Pfam" id="PF13231">
    <property type="entry name" value="PMT_2"/>
    <property type="match status" value="1"/>
</dbReference>
<feature type="transmembrane region" description="Helical" evidence="8">
    <location>
        <begin position="204"/>
        <end position="224"/>
    </location>
</feature>
<feature type="transmembrane region" description="Helical" evidence="8">
    <location>
        <begin position="174"/>
        <end position="192"/>
    </location>
</feature>
<feature type="transmembrane region" description="Helical" evidence="8">
    <location>
        <begin position="136"/>
        <end position="154"/>
    </location>
</feature>
<dbReference type="GO" id="GO:0005886">
    <property type="term" value="C:plasma membrane"/>
    <property type="evidence" value="ECO:0007669"/>
    <property type="project" value="UniProtKB-SubCell"/>
</dbReference>
<dbReference type="GO" id="GO:0009103">
    <property type="term" value="P:lipopolysaccharide biosynthetic process"/>
    <property type="evidence" value="ECO:0007669"/>
    <property type="project" value="UniProtKB-ARBA"/>
</dbReference>
<evidence type="ECO:0000256" key="6">
    <source>
        <dbReference type="ARBA" id="ARBA00022989"/>
    </source>
</evidence>
<evidence type="ECO:0000313" key="10">
    <source>
        <dbReference type="EMBL" id="KKU81050.1"/>
    </source>
</evidence>
<dbReference type="Proteomes" id="UP000034212">
    <property type="component" value="Unassembled WGS sequence"/>
</dbReference>
<dbReference type="GO" id="GO:0016763">
    <property type="term" value="F:pentosyltransferase activity"/>
    <property type="evidence" value="ECO:0007669"/>
    <property type="project" value="TreeGrafter"/>
</dbReference>
<sequence>MLVLALAVAIPLFFYQLEQHPPGFYIDEALVGYSARSLQLTGKDEWGKVLPFFLRFYGSYNPPLYTYLTVISEMVFGLTVFSVRFVSALAGVIGAVLIYWLVSELWPDKKFSAAFAALTYVTTPWVMFYARIGYEVNLSMVLLLAGLACLWKALKRPPWYLAATLALTLSAYTAYAERLAVPIFLFLFLVIFRQDIFRRQSYPWLSMSLILGLVLNLPHFYILFTPAFLPKAMEVAPNLSEIGRLREFIAQYSNYLSPVSLFFRPDPDPQRSLPRLAAFLPWLVIPYGFGLIYLWRQVKQRPVKFVWLMLLTFALPAALTRDPFASHRSFPLVIPVILAVSLGLEVIRKKIGRIFWFLFFILLFVGVALLSYVYFGLLPYRAGVWMAGYDKLAQEVRVHPQSHFLIDQNRLKPS</sequence>
<dbReference type="GO" id="GO:0010041">
    <property type="term" value="P:response to iron(III) ion"/>
    <property type="evidence" value="ECO:0007669"/>
    <property type="project" value="TreeGrafter"/>
</dbReference>
<dbReference type="EMBL" id="LCOQ01000003">
    <property type="protein sequence ID" value="KKU81050.1"/>
    <property type="molecule type" value="Genomic_DNA"/>
</dbReference>
<gene>
    <name evidence="10" type="ORF">UY08_C0003G0001</name>
</gene>
<keyword evidence="6 8" id="KW-1133">Transmembrane helix</keyword>
<dbReference type="AlphaFoldDB" id="A0A0G1WFP1"/>
<keyword evidence="3" id="KW-0328">Glycosyltransferase</keyword>
<feature type="transmembrane region" description="Helical" evidence="8">
    <location>
        <begin position="88"/>
        <end position="106"/>
    </location>
</feature>
<accession>A0A0G1WFP1</accession>
<keyword evidence="7 8" id="KW-0472">Membrane</keyword>
<evidence type="ECO:0000256" key="1">
    <source>
        <dbReference type="ARBA" id="ARBA00004651"/>
    </source>
</evidence>
<keyword evidence="2" id="KW-1003">Cell membrane</keyword>
<evidence type="ECO:0000256" key="8">
    <source>
        <dbReference type="SAM" id="Phobius"/>
    </source>
</evidence>
<comment type="caution">
    <text evidence="10">The sequence shown here is derived from an EMBL/GenBank/DDBJ whole genome shotgun (WGS) entry which is preliminary data.</text>
</comment>
<evidence type="ECO:0000256" key="5">
    <source>
        <dbReference type="ARBA" id="ARBA00022692"/>
    </source>
</evidence>
<feature type="transmembrane region" description="Helical" evidence="8">
    <location>
        <begin position="330"/>
        <end position="347"/>
    </location>
</feature>